<evidence type="ECO:0000256" key="2">
    <source>
        <dbReference type="ARBA" id="ARBA00010742"/>
    </source>
</evidence>
<dbReference type="NCBIfam" id="TIGR03427">
    <property type="entry name" value="ABC_peri_uca"/>
    <property type="match status" value="1"/>
</dbReference>
<dbReference type="AlphaFoldDB" id="A0A3M4M739"/>
<sequence>MVSIDSWPPLSLLEVFSMNKPTSRLCGLLAAGLIAALSLSAQAAPKDHFNVCWTIYAGWMPWEYAGTQGIVDKWAKKYGIKIDVTQLNDYVESINQYTAGQFDGCTMTNMDALTIPAAGGVESTALIVSDFSNGNDGIVIKGEGKKVADLKGMNVNLVELSVSHYLLARALESADLSEKDLKVVNTSDADISAAFNTDEVKAVTTWNPMLSDIKNKPGVTQVFDSSKIPGEIMDMMVVNTQTLKDNPALGKALTGAWFEVVALMNAKSAASKAALEHMAKASGTDLAGFQAQLDTTRLFATPNEALDFATSAQLPDTMRKVANFSFEHGLLGEGARDSSAVGMSFANGVTEGDKANLKLHFDPSYVQMAVDNKL</sequence>
<accession>A0A3M4M739</accession>
<dbReference type="Gene3D" id="3.40.190.10">
    <property type="entry name" value="Periplasmic binding protein-like II"/>
    <property type="match status" value="2"/>
</dbReference>
<feature type="chain" id="PRO_5018110422" evidence="4">
    <location>
        <begin position="44"/>
        <end position="374"/>
    </location>
</feature>
<dbReference type="GO" id="GO:0042597">
    <property type="term" value="C:periplasmic space"/>
    <property type="evidence" value="ECO:0007669"/>
    <property type="project" value="UniProtKB-SubCell"/>
</dbReference>
<dbReference type="PANTHER" id="PTHR30024:SF47">
    <property type="entry name" value="TAURINE-BINDING PERIPLASMIC PROTEIN"/>
    <property type="match status" value="1"/>
</dbReference>
<dbReference type="Proteomes" id="UP000277236">
    <property type="component" value="Unassembled WGS sequence"/>
</dbReference>
<evidence type="ECO:0000256" key="4">
    <source>
        <dbReference type="SAM" id="SignalP"/>
    </source>
</evidence>
<evidence type="ECO:0000256" key="1">
    <source>
        <dbReference type="ARBA" id="ARBA00004418"/>
    </source>
</evidence>
<protein>
    <submittedName>
        <fullName evidence="6">ABC transporter substrate-binding protein</fullName>
    </submittedName>
</protein>
<dbReference type="InterPro" id="IPR017793">
    <property type="entry name" value="ABC_transptr_urea-assoc_sub-bd"/>
</dbReference>
<proteinExistence type="inferred from homology"/>
<feature type="signal peptide" evidence="4">
    <location>
        <begin position="1"/>
        <end position="43"/>
    </location>
</feature>
<dbReference type="EMBL" id="RBRE01000014">
    <property type="protein sequence ID" value="RMQ49738.1"/>
    <property type="molecule type" value="Genomic_DNA"/>
</dbReference>
<reference evidence="6 7" key="1">
    <citation type="submission" date="2018-08" db="EMBL/GenBank/DDBJ databases">
        <title>Recombination of ecologically and evolutionarily significant loci maintains genetic cohesion in the Pseudomonas syringae species complex.</title>
        <authorList>
            <person name="Dillon M."/>
            <person name="Thakur S."/>
            <person name="Almeida R.N.D."/>
            <person name="Weir B.S."/>
            <person name="Guttman D.S."/>
        </authorList>
    </citation>
    <scope>NUCLEOTIDE SEQUENCE [LARGE SCALE GENOMIC DNA]</scope>
    <source>
        <strain evidence="6 7">ICMP 3353</strain>
    </source>
</reference>
<dbReference type="SUPFAM" id="SSF53850">
    <property type="entry name" value="Periplasmic binding protein-like II"/>
    <property type="match status" value="1"/>
</dbReference>
<evidence type="ECO:0000313" key="7">
    <source>
        <dbReference type="Proteomes" id="UP000277236"/>
    </source>
</evidence>
<gene>
    <name evidence="6" type="ORF">ALQ04_01258</name>
</gene>
<evidence type="ECO:0000256" key="3">
    <source>
        <dbReference type="ARBA" id="ARBA00022729"/>
    </source>
</evidence>
<dbReference type="InterPro" id="IPR015168">
    <property type="entry name" value="SsuA/THI5"/>
</dbReference>
<dbReference type="Pfam" id="PF09084">
    <property type="entry name" value="NMT1"/>
    <property type="match status" value="1"/>
</dbReference>
<keyword evidence="3 4" id="KW-0732">Signal</keyword>
<name>A0A3M4M739_PSECI</name>
<feature type="domain" description="SsuA/THI5-like" evidence="5">
    <location>
        <begin position="76"/>
        <end position="256"/>
    </location>
</feature>
<evidence type="ECO:0000313" key="6">
    <source>
        <dbReference type="EMBL" id="RMQ49738.1"/>
    </source>
</evidence>
<comment type="caution">
    <text evidence="6">The sequence shown here is derived from an EMBL/GenBank/DDBJ whole genome shotgun (WGS) entry which is preliminary data.</text>
</comment>
<comment type="subcellular location">
    <subcellularLocation>
        <location evidence="1">Periplasm</location>
    </subcellularLocation>
</comment>
<evidence type="ECO:0000259" key="5">
    <source>
        <dbReference type="Pfam" id="PF09084"/>
    </source>
</evidence>
<organism evidence="6 7">
    <name type="scientific">Pseudomonas cichorii</name>
    <dbReference type="NCBI Taxonomy" id="36746"/>
    <lineage>
        <taxon>Bacteria</taxon>
        <taxon>Pseudomonadati</taxon>
        <taxon>Pseudomonadota</taxon>
        <taxon>Gammaproteobacteria</taxon>
        <taxon>Pseudomonadales</taxon>
        <taxon>Pseudomonadaceae</taxon>
        <taxon>Pseudomonas</taxon>
    </lineage>
</organism>
<dbReference type="PANTHER" id="PTHR30024">
    <property type="entry name" value="ALIPHATIC SULFONATES-BINDING PROTEIN-RELATED"/>
    <property type="match status" value="1"/>
</dbReference>
<comment type="similarity">
    <text evidence="2">Belongs to the bacterial solute-binding protein SsuA/TauA family.</text>
</comment>